<keyword evidence="2" id="KW-0378">Hydrolase</keyword>
<evidence type="ECO:0000259" key="1">
    <source>
        <dbReference type="Pfam" id="PF04556"/>
    </source>
</evidence>
<dbReference type="InterPro" id="IPR007637">
    <property type="entry name" value="Restrct_endonuc_II_DpnII-like"/>
</dbReference>
<dbReference type="GO" id="GO:0009036">
    <property type="term" value="F:type II site-specific deoxyribonuclease activity"/>
    <property type="evidence" value="ECO:0007669"/>
    <property type="project" value="InterPro"/>
</dbReference>
<sequence>MSEPISFESYLDSLGPLSDHIDPTIDTPESAAIKDATVSLAELPAIDTDSLSTWIKSNPRAVPVLGLIVGLSQERLKNTLRDRFDTQGWVKLGRNEPDTLIQWFDEEFSLVELTRRQLTATYDLGDILVARAGSRVVATRATRAGRGVEDDIEAIAKDLGLTYETRTRFEGRNGQTAPCDLVIPNTDDAQIVVAAKGFDSTGSKLTDAVREIEEMAAVRKPRQFVLAVIDGIGWKSRKSDLRKIHGLWTTDQIDGMYTLRTLDQFRTDLREAAELRALL</sequence>
<keyword evidence="2" id="KW-0255">Endonuclease</keyword>
<evidence type="ECO:0000313" key="3">
    <source>
        <dbReference type="Proteomes" id="UP000234498"/>
    </source>
</evidence>
<dbReference type="RefSeq" id="WP_101596688.1">
    <property type="nucleotide sequence ID" value="NZ_FXZA01000034.1"/>
</dbReference>
<dbReference type="EMBL" id="FXZA01000034">
    <property type="protein sequence ID" value="SMX98074.1"/>
    <property type="molecule type" value="Genomic_DNA"/>
</dbReference>
<keyword evidence="2" id="KW-0540">Nuclease</keyword>
<feature type="domain" description="Restriction endonuclease type II DpnII-like" evidence="1">
    <location>
        <begin position="176"/>
        <end position="263"/>
    </location>
</feature>
<protein>
    <submittedName>
        <fullName evidence="2">DpnII restriction endonuclease</fullName>
    </submittedName>
</protein>
<reference evidence="2 3" key="1">
    <citation type="submission" date="2017-03" db="EMBL/GenBank/DDBJ databases">
        <authorList>
            <person name="Afonso C.L."/>
            <person name="Miller P.J."/>
            <person name="Scott M.A."/>
            <person name="Spackman E."/>
            <person name="Goraichik I."/>
            <person name="Dimitrov K.M."/>
            <person name="Suarez D.L."/>
            <person name="Swayne D.E."/>
        </authorList>
    </citation>
    <scope>NUCLEOTIDE SEQUENCE [LARGE SCALE GENOMIC DNA]</scope>
    <source>
        <strain evidence="2 3">Mu101</strain>
    </source>
</reference>
<accession>A0A2H1KEU9</accession>
<gene>
    <name evidence="2" type="ORF">BLIN101_03267</name>
</gene>
<dbReference type="Pfam" id="PF04556">
    <property type="entry name" value="DpnII"/>
    <property type="match status" value="1"/>
</dbReference>
<dbReference type="AlphaFoldDB" id="A0A2H1KEU9"/>
<name>A0A2H1KEU9_BRELN</name>
<organism evidence="2 3">
    <name type="scientific">Brevibacterium linens</name>
    <dbReference type="NCBI Taxonomy" id="1703"/>
    <lineage>
        <taxon>Bacteria</taxon>
        <taxon>Bacillati</taxon>
        <taxon>Actinomycetota</taxon>
        <taxon>Actinomycetes</taxon>
        <taxon>Micrococcales</taxon>
        <taxon>Brevibacteriaceae</taxon>
        <taxon>Brevibacterium</taxon>
    </lineage>
</organism>
<evidence type="ECO:0000313" key="2">
    <source>
        <dbReference type="EMBL" id="SMX98074.1"/>
    </source>
</evidence>
<proteinExistence type="predicted"/>
<dbReference type="GO" id="GO:0009307">
    <property type="term" value="P:DNA restriction-modification system"/>
    <property type="evidence" value="ECO:0007669"/>
    <property type="project" value="InterPro"/>
</dbReference>
<dbReference type="Proteomes" id="UP000234498">
    <property type="component" value="Unassembled WGS sequence"/>
</dbReference>
<dbReference type="OrthoDB" id="4808242at2"/>
<dbReference type="GO" id="GO:0003677">
    <property type="term" value="F:DNA binding"/>
    <property type="evidence" value="ECO:0007669"/>
    <property type="project" value="InterPro"/>
</dbReference>